<accession>A0AAV3ZGH0</accession>
<protein>
    <submittedName>
        <fullName evidence="2">Uncharacterized protein</fullName>
    </submittedName>
</protein>
<keyword evidence="3" id="KW-1185">Reference proteome</keyword>
<proteinExistence type="predicted"/>
<sequence>MVELEQENANPNLGHPLVTTDCCDAPSGTVCQTETVETRSWTATELDAGPSSCCVDQASLHTPLDQLIDIVAELPNVNLVHPFGTINCQDATSGTVCQTKAVETRSWTATELDTGPSSCSTVQASLLSPLEPVVEIEADIPSLHLGHAPVTDKSPNAGPSSQSTKQYNDPTDVNNTSCSEADMSSSTVDFNDYHPEDTAEVSVRKRNKRPVPDTWTRTVQKTLRLEGRQYLNKNKELVPQRMMGVRCFSSFCRKADKRKCDTVMEDERKQMFEKFWKMGTWNERKTYVKGMVEKQQKKTFKTGLNSRIECVFSYFLEGTNSKVQVCKGLFASTLGISEKTINNWLREEVEKVPSKVRGAGSGPCKPISQEERTFLLEWLKEIPTVPSHYCRKQTSYQDKKFLFPGRTLWQLHSEYASHCEASSVRAVGRKYFTEVFHQLNMSFFIPRKDQCDVCVAAKHGNISKEQYQCHLLKKTNAQQMKARDKGLADDSISVWTMDLQSVLLSPKTQASALYYKTKLAVHNMTYFNLKSKEGFYYVYDETNGDLSGDMFASLHFNHFYRYLELNPGIKKLIIWSDGCGYQNKSHCIANSFLHLALERAVTIEQKYLVPGHTQMECDSMHSVIERRLHGDIFIPHDHVLAMQMARQVPFPYYVREVHFTDSFKLSVPYLKSVRPGKRAGDPTVSDVCCYQYNGSLCSVSYKLGWEDPWTTLPARLNNDRKDLIPMFDSRLKVNARKFADLQSMKSVMPAYAQHFYDTLPHEK</sequence>
<dbReference type="PANTHER" id="PTHR10773:SF19">
    <property type="match status" value="1"/>
</dbReference>
<organism evidence="2 3">
    <name type="scientific">Plakobranchus ocellatus</name>
    <dbReference type="NCBI Taxonomy" id="259542"/>
    <lineage>
        <taxon>Eukaryota</taxon>
        <taxon>Metazoa</taxon>
        <taxon>Spiralia</taxon>
        <taxon>Lophotrochozoa</taxon>
        <taxon>Mollusca</taxon>
        <taxon>Gastropoda</taxon>
        <taxon>Heterobranchia</taxon>
        <taxon>Euthyneura</taxon>
        <taxon>Panpulmonata</taxon>
        <taxon>Sacoglossa</taxon>
        <taxon>Placobranchoidea</taxon>
        <taxon>Plakobranchidae</taxon>
        <taxon>Plakobranchus</taxon>
    </lineage>
</organism>
<evidence type="ECO:0000313" key="3">
    <source>
        <dbReference type="Proteomes" id="UP000735302"/>
    </source>
</evidence>
<comment type="caution">
    <text evidence="2">The sequence shown here is derived from an EMBL/GenBank/DDBJ whole genome shotgun (WGS) entry which is preliminary data.</text>
</comment>
<dbReference type="Proteomes" id="UP000735302">
    <property type="component" value="Unassembled WGS sequence"/>
</dbReference>
<feature type="region of interest" description="Disordered" evidence="1">
    <location>
        <begin position="145"/>
        <end position="193"/>
    </location>
</feature>
<reference evidence="2 3" key="1">
    <citation type="journal article" date="2021" name="Elife">
        <title>Chloroplast acquisition without the gene transfer in kleptoplastic sea slugs, Plakobranchus ocellatus.</title>
        <authorList>
            <person name="Maeda T."/>
            <person name="Takahashi S."/>
            <person name="Yoshida T."/>
            <person name="Shimamura S."/>
            <person name="Takaki Y."/>
            <person name="Nagai Y."/>
            <person name="Toyoda A."/>
            <person name="Suzuki Y."/>
            <person name="Arimoto A."/>
            <person name="Ishii H."/>
            <person name="Satoh N."/>
            <person name="Nishiyama T."/>
            <person name="Hasebe M."/>
            <person name="Maruyama T."/>
            <person name="Minagawa J."/>
            <person name="Obokata J."/>
            <person name="Shigenobu S."/>
        </authorList>
    </citation>
    <scope>NUCLEOTIDE SEQUENCE [LARGE SCALE GENOMIC DNA]</scope>
</reference>
<evidence type="ECO:0000313" key="2">
    <source>
        <dbReference type="EMBL" id="GFN93547.1"/>
    </source>
</evidence>
<dbReference type="EMBL" id="BLXT01002355">
    <property type="protein sequence ID" value="GFN93547.1"/>
    <property type="molecule type" value="Genomic_DNA"/>
</dbReference>
<gene>
    <name evidence="2" type="ORF">PoB_002005300</name>
</gene>
<feature type="compositionally biased region" description="Polar residues" evidence="1">
    <location>
        <begin position="153"/>
        <end position="189"/>
    </location>
</feature>
<name>A0AAV3ZGH0_9GAST</name>
<dbReference type="AlphaFoldDB" id="A0AAV3ZGH0"/>
<dbReference type="PANTHER" id="PTHR10773">
    <property type="entry name" value="DNA-DIRECTED RNA POLYMERASES I, II, AND III SUBUNIT RPABC2"/>
    <property type="match status" value="1"/>
</dbReference>
<evidence type="ECO:0000256" key="1">
    <source>
        <dbReference type="SAM" id="MobiDB-lite"/>
    </source>
</evidence>